<dbReference type="CDD" id="cd06170">
    <property type="entry name" value="LuxR_C_like"/>
    <property type="match status" value="1"/>
</dbReference>
<dbReference type="GO" id="GO:0003677">
    <property type="term" value="F:DNA binding"/>
    <property type="evidence" value="ECO:0007669"/>
    <property type="project" value="UniProtKB-KW"/>
</dbReference>
<accession>A0AAU7Z0C7</accession>
<dbReference type="PANTHER" id="PTHR43214">
    <property type="entry name" value="TWO-COMPONENT RESPONSE REGULATOR"/>
    <property type="match status" value="1"/>
</dbReference>
<reference evidence="3" key="2">
    <citation type="journal article" date="2024" name="Environ. Microbiol.">
        <title>Genome analysis and description of Tunturibacter gen. nov. expands the diversity of Terriglobia in tundra soils.</title>
        <authorList>
            <person name="Messyasz A."/>
            <person name="Mannisto M.K."/>
            <person name="Kerkhof L.J."/>
            <person name="Haggblom M.M."/>
        </authorList>
    </citation>
    <scope>NUCLEOTIDE SEQUENCE</scope>
    <source>
        <strain evidence="3">M8UP39</strain>
    </source>
</reference>
<dbReference type="InterPro" id="IPR036388">
    <property type="entry name" value="WH-like_DNA-bd_sf"/>
</dbReference>
<dbReference type="InterPro" id="IPR039420">
    <property type="entry name" value="WalR-like"/>
</dbReference>
<reference evidence="3" key="1">
    <citation type="submission" date="2023-08" db="EMBL/GenBank/DDBJ databases">
        <authorList>
            <person name="Messyasz A."/>
            <person name="Mannisto M.K."/>
            <person name="Kerkhof L.J."/>
            <person name="Haggblom M."/>
        </authorList>
    </citation>
    <scope>NUCLEOTIDE SEQUENCE</scope>
    <source>
        <strain evidence="3">M8UP39</strain>
    </source>
</reference>
<dbReference type="GO" id="GO:0006355">
    <property type="term" value="P:regulation of DNA-templated transcription"/>
    <property type="evidence" value="ECO:0007669"/>
    <property type="project" value="InterPro"/>
</dbReference>
<dbReference type="PRINTS" id="PR00038">
    <property type="entry name" value="HTHLUXR"/>
</dbReference>
<protein>
    <submittedName>
        <fullName evidence="3">Helix-turn-helix transcriptional regulator</fullName>
    </submittedName>
</protein>
<dbReference type="SMART" id="SM00421">
    <property type="entry name" value="HTH_LUXR"/>
    <property type="match status" value="1"/>
</dbReference>
<dbReference type="KEGG" id="tgi:RBB81_20965"/>
<evidence type="ECO:0000256" key="1">
    <source>
        <dbReference type="ARBA" id="ARBA00023125"/>
    </source>
</evidence>
<dbReference type="RefSeq" id="WP_353072020.1">
    <property type="nucleotide sequence ID" value="NZ_CP132938.1"/>
</dbReference>
<dbReference type="PANTHER" id="PTHR43214:SF43">
    <property type="entry name" value="TWO-COMPONENT RESPONSE REGULATOR"/>
    <property type="match status" value="1"/>
</dbReference>
<dbReference type="InterPro" id="IPR000792">
    <property type="entry name" value="Tscrpt_reg_LuxR_C"/>
</dbReference>
<proteinExistence type="predicted"/>
<dbReference type="SUPFAM" id="SSF46894">
    <property type="entry name" value="C-terminal effector domain of the bipartite response regulators"/>
    <property type="match status" value="1"/>
</dbReference>
<sequence>MEIIYLPSYEMKEVREEIERCKPKLILCGAGTFLEVLASQQMAYPSRLRENASRISADTANHPIARREMKLLAMLARGQTNDDIANALFLSSRTVKRILSDLFERLGVTNRTELASRVAELSLLEGRSIDRVTDSGA</sequence>
<dbReference type="PROSITE" id="PS50043">
    <property type="entry name" value="HTH_LUXR_2"/>
    <property type="match status" value="1"/>
</dbReference>
<evidence type="ECO:0000313" key="3">
    <source>
        <dbReference type="EMBL" id="XCB22024.1"/>
    </source>
</evidence>
<feature type="domain" description="HTH luxR-type" evidence="2">
    <location>
        <begin position="57"/>
        <end position="122"/>
    </location>
</feature>
<organism evidence="3">
    <name type="scientific">Tunturiibacter gelidiferens</name>
    <dbReference type="NCBI Taxonomy" id="3069689"/>
    <lineage>
        <taxon>Bacteria</taxon>
        <taxon>Pseudomonadati</taxon>
        <taxon>Acidobacteriota</taxon>
        <taxon>Terriglobia</taxon>
        <taxon>Terriglobales</taxon>
        <taxon>Acidobacteriaceae</taxon>
        <taxon>Tunturiibacter</taxon>
    </lineage>
</organism>
<gene>
    <name evidence="3" type="ORF">RBB81_20965</name>
</gene>
<dbReference type="Gene3D" id="1.10.10.10">
    <property type="entry name" value="Winged helix-like DNA-binding domain superfamily/Winged helix DNA-binding domain"/>
    <property type="match status" value="1"/>
</dbReference>
<dbReference type="InterPro" id="IPR016032">
    <property type="entry name" value="Sig_transdc_resp-reg_C-effctor"/>
</dbReference>
<dbReference type="EMBL" id="CP132938">
    <property type="protein sequence ID" value="XCB22024.1"/>
    <property type="molecule type" value="Genomic_DNA"/>
</dbReference>
<dbReference type="Pfam" id="PF00196">
    <property type="entry name" value="GerE"/>
    <property type="match status" value="1"/>
</dbReference>
<name>A0AAU7Z0C7_9BACT</name>
<evidence type="ECO:0000259" key="2">
    <source>
        <dbReference type="PROSITE" id="PS50043"/>
    </source>
</evidence>
<dbReference type="AlphaFoldDB" id="A0AAU7Z0C7"/>
<keyword evidence="1" id="KW-0238">DNA-binding</keyword>